<dbReference type="SUPFAM" id="SSF51261">
    <property type="entry name" value="Duplicated hybrid motif"/>
    <property type="match status" value="1"/>
</dbReference>
<dbReference type="InterPro" id="IPR016047">
    <property type="entry name" value="M23ase_b-sheet_dom"/>
</dbReference>
<dbReference type="PROSITE" id="PS51782">
    <property type="entry name" value="LYSM"/>
    <property type="match status" value="1"/>
</dbReference>
<comment type="caution">
    <text evidence="5">The sequence shown here is derived from an EMBL/GenBank/DDBJ whole genome shotgun (WGS) entry which is preliminary data.</text>
</comment>
<dbReference type="Gene3D" id="2.20.230.10">
    <property type="entry name" value="Resuscitation-promoting factor rpfb"/>
    <property type="match status" value="1"/>
</dbReference>
<keyword evidence="6" id="KW-1185">Reference proteome</keyword>
<keyword evidence="2" id="KW-1133">Transmembrane helix</keyword>
<dbReference type="SUPFAM" id="SSF54106">
    <property type="entry name" value="LysM domain"/>
    <property type="match status" value="1"/>
</dbReference>
<evidence type="ECO:0000256" key="2">
    <source>
        <dbReference type="SAM" id="Phobius"/>
    </source>
</evidence>
<evidence type="ECO:0000256" key="1">
    <source>
        <dbReference type="ARBA" id="ARBA00022729"/>
    </source>
</evidence>
<dbReference type="PANTHER" id="PTHR21666:SF270">
    <property type="entry name" value="MUREIN HYDROLASE ACTIVATOR ENVC"/>
    <property type="match status" value="1"/>
</dbReference>
<dbReference type="RefSeq" id="WP_249313727.1">
    <property type="nucleotide sequence ID" value="NZ_JACRSU010000005.1"/>
</dbReference>
<reference evidence="5" key="1">
    <citation type="submission" date="2020-08" db="EMBL/GenBank/DDBJ databases">
        <title>Genome public.</title>
        <authorList>
            <person name="Liu C."/>
            <person name="Sun Q."/>
        </authorList>
    </citation>
    <scope>NUCLEOTIDE SEQUENCE</scope>
    <source>
        <strain evidence="5">H8</strain>
    </source>
</reference>
<dbReference type="InterPro" id="IPR036779">
    <property type="entry name" value="LysM_dom_sf"/>
</dbReference>
<dbReference type="Gene3D" id="2.70.70.10">
    <property type="entry name" value="Glucose Permease (Domain IIA)"/>
    <property type="match status" value="1"/>
</dbReference>
<dbReference type="Pfam" id="PF01476">
    <property type="entry name" value="LysM"/>
    <property type="match status" value="1"/>
</dbReference>
<protein>
    <submittedName>
        <fullName evidence="5">Peptidoglycan DD-metalloendopeptidase family protein</fullName>
    </submittedName>
</protein>
<dbReference type="PROSITE" id="PS51109">
    <property type="entry name" value="G5"/>
    <property type="match status" value="1"/>
</dbReference>
<dbReference type="EMBL" id="JACRSU010000005">
    <property type="protein sequence ID" value="MBC8541708.1"/>
    <property type="molecule type" value="Genomic_DNA"/>
</dbReference>
<dbReference type="CDD" id="cd12797">
    <property type="entry name" value="M23_peptidase"/>
    <property type="match status" value="1"/>
</dbReference>
<dbReference type="PANTHER" id="PTHR21666">
    <property type="entry name" value="PEPTIDASE-RELATED"/>
    <property type="match status" value="1"/>
</dbReference>
<dbReference type="Pfam" id="PF07501">
    <property type="entry name" value="G5"/>
    <property type="match status" value="1"/>
</dbReference>
<name>A0A926DPI4_9FIRM</name>
<organism evidence="5 6">
    <name type="scientific">Congzhengia minquanensis</name>
    <dbReference type="NCBI Taxonomy" id="2763657"/>
    <lineage>
        <taxon>Bacteria</taxon>
        <taxon>Bacillati</taxon>
        <taxon>Bacillota</taxon>
        <taxon>Clostridia</taxon>
        <taxon>Eubacteriales</taxon>
        <taxon>Oscillospiraceae</taxon>
        <taxon>Congzhengia</taxon>
    </lineage>
</organism>
<evidence type="ECO:0000313" key="5">
    <source>
        <dbReference type="EMBL" id="MBC8541708.1"/>
    </source>
</evidence>
<proteinExistence type="predicted"/>
<feature type="domain" description="LysM" evidence="4">
    <location>
        <begin position="228"/>
        <end position="271"/>
    </location>
</feature>
<dbReference type="InterPro" id="IPR050570">
    <property type="entry name" value="Cell_wall_metabolism_enzyme"/>
</dbReference>
<dbReference type="InterPro" id="IPR011098">
    <property type="entry name" value="G5_dom"/>
</dbReference>
<accession>A0A926DPI4</accession>
<keyword evidence="2" id="KW-0812">Transmembrane</keyword>
<evidence type="ECO:0000259" key="3">
    <source>
        <dbReference type="PROSITE" id="PS51109"/>
    </source>
</evidence>
<dbReference type="Gene3D" id="3.10.350.10">
    <property type="entry name" value="LysM domain"/>
    <property type="match status" value="1"/>
</dbReference>
<dbReference type="AlphaFoldDB" id="A0A926DPI4"/>
<sequence length="487" mass="52817">MIQNTERAQTTKVIQVPKKYYSANEPMGAKDKNGTNHTEIQKRNWIFNRKKLKIFAGTTAAIAGTAVACAVVASSFSLGYTVKVDNTVVGTVAAKSEFYEVLDEVKTEVKDIADVEFEPSGKESFQVELIKKDSFTEKEELAENLKSTSEEMTEGFSITYDGVYFAALPTQEDAERLLEQYLAGFTAGNENVTAEFAQEVKITPTHVVKDTVKTADSVYAELLAGKFVSYEVQDGESLEDIAANFDTTAESILADNQLADQTSLAGQTLKIYTGEPVLSVKTVEHVNGEFEIPFATISNEDDTLYQGKTEVDTEGVNGLKFVDSYITKIDGVTVEETVLKNDILKEPVTQVERVGTKELPPSVGTGEFAVPTSGTLTSPFGARWGRMHAGIDLGASTGTPIYASDNGIVTEAQFKNNGYGNFISIDHGNGFVTYYAHCSEILVSPGDVVAKGDLIARVGSTGRSTGPHLHFEVRADGEAQDPMNYIK</sequence>
<evidence type="ECO:0000259" key="4">
    <source>
        <dbReference type="PROSITE" id="PS51782"/>
    </source>
</evidence>
<dbReference type="GO" id="GO:0004222">
    <property type="term" value="F:metalloendopeptidase activity"/>
    <property type="evidence" value="ECO:0007669"/>
    <property type="project" value="TreeGrafter"/>
</dbReference>
<feature type="transmembrane region" description="Helical" evidence="2">
    <location>
        <begin position="52"/>
        <end position="76"/>
    </location>
</feature>
<dbReference type="InterPro" id="IPR011055">
    <property type="entry name" value="Dup_hybrid_motif"/>
</dbReference>
<dbReference type="InterPro" id="IPR018392">
    <property type="entry name" value="LysM"/>
</dbReference>
<gene>
    <name evidence="5" type="ORF">H8698_12040</name>
</gene>
<feature type="domain" description="G5" evidence="3">
    <location>
        <begin position="277"/>
        <end position="358"/>
    </location>
</feature>
<keyword evidence="1" id="KW-0732">Signal</keyword>
<dbReference type="CDD" id="cd00118">
    <property type="entry name" value="LysM"/>
    <property type="match status" value="1"/>
</dbReference>
<dbReference type="SMART" id="SM00257">
    <property type="entry name" value="LysM"/>
    <property type="match status" value="1"/>
</dbReference>
<keyword evidence="2" id="KW-0472">Membrane</keyword>
<dbReference type="Proteomes" id="UP000611762">
    <property type="component" value="Unassembled WGS sequence"/>
</dbReference>
<dbReference type="Pfam" id="PF01551">
    <property type="entry name" value="Peptidase_M23"/>
    <property type="match status" value="1"/>
</dbReference>
<dbReference type="SMART" id="SM01208">
    <property type="entry name" value="G5"/>
    <property type="match status" value="1"/>
</dbReference>
<evidence type="ECO:0000313" key="6">
    <source>
        <dbReference type="Proteomes" id="UP000611762"/>
    </source>
</evidence>